<evidence type="ECO:0000313" key="3">
    <source>
        <dbReference type="EMBL" id="PSX07693.1"/>
    </source>
</evidence>
<organism evidence="3 4">
    <name type="scientific">Photobacterium angustum</name>
    <dbReference type="NCBI Taxonomy" id="661"/>
    <lineage>
        <taxon>Bacteria</taxon>
        <taxon>Pseudomonadati</taxon>
        <taxon>Pseudomonadota</taxon>
        <taxon>Gammaproteobacteria</taxon>
        <taxon>Vibrionales</taxon>
        <taxon>Vibrionaceae</taxon>
        <taxon>Photobacterium</taxon>
    </lineage>
</organism>
<reference evidence="3 4" key="1">
    <citation type="submission" date="2018-01" db="EMBL/GenBank/DDBJ databases">
        <title>Whole genome sequencing of Histamine producing bacteria.</title>
        <authorList>
            <person name="Butler K."/>
        </authorList>
    </citation>
    <scope>NUCLEOTIDE SEQUENCE [LARGE SCALE GENOMIC DNA]</scope>
    <source>
        <strain evidence="3 4">A2-1</strain>
    </source>
</reference>
<evidence type="ECO:0000256" key="1">
    <source>
        <dbReference type="SAM" id="MobiDB-lite"/>
    </source>
</evidence>
<dbReference type="GeneID" id="61228839"/>
<protein>
    <recommendedName>
        <fullName evidence="5">DUF11 domain-containing protein</fullName>
    </recommendedName>
</protein>
<feature type="compositionally biased region" description="Low complexity" evidence="1">
    <location>
        <begin position="418"/>
        <end position="439"/>
    </location>
</feature>
<sequence>MKTQLKPISKWFIAGIITAGSASLINPALAQTPVNTPISNKAFVEYTDESGIKHTVESNELIINVAQVYSATIEEDRNEKGVAGKTVNFAHKLTNTGNGPDTYSVSTVANLPSTDSRFSDITTSLVDSDISYFFDENCNGKTDDGELPFPGDTVTLDAGESACMVLAFQVPVDANKDDKMGAQLRVSAHEGTGAPLIGKVTDTGDNNDSADDTNGDLLTVTNNAVLDLEKTATPIEGTFKESDADINFDVNGDGNIDDAPVNIIKYEVTVQNDSITPAKDVVIFDGAPEHTVVLPSGTYGPQSFNINSLQGDTPVVAVDDLADEGTNIDLNQDGVDGSTEADIGIDLNNNGNTTDTDPISGVYAVKKELSVGKVGVTFHVAYDPLKVPAETDLVNIAFACADLNNDGNFDGEGECNDPDPTTSGPDTSNPTTNPSENNSGGSITDTGDKGNDPDDDTNGGGDDDGSVDGTQTITTVPAGAEAYFYNIVTNLGNKADSYDLVTENDLTNPFPAGTSFSYQNGTGTADLTDTNGNFTVDTGLIDPVTCLETDSSTTTVAGTNIELTCNQKLIRVVASLPQDGGSKATESLATTTATSFNDPTVTFSKIEKLESITGPTVDVANTAITSIDPATNIDDAASGVATTFDIALGESKEVGIYIANEGGINDSFTLLAEGVNEGDMVPDGWSVVFKHNGIDTDADGSVDVAASGEIITATPNIGPGSVMHITAVFTAPADAAKALADSDQVGAVNGNAASGDTDLDYIISIKVSSNVTGASDRKLEAFDVESTSSVDISPDSLSGQAENGGSEVYPHTLTNTGNTTEEVTLGTSDSGSGDGFTSIIMVDHDNDPSTPDKNIALLCADGETEVLAEQADGSVASIEIACPAGTLNLEPGEEVSINVQVQVPPEAPEGYKNNTTITATGSSAGASDEAIDTTEVVNGDVTLDKYVGVSAGCDGTITGMFEKDPSNGPGVKPGECLVWKLIASNNGLAKTENTIIRDEIKSGVETMETTSFKSCRLSETAPGDVIDSSTVLDPALQFICDPQGPSADANYDPATMTISFDVGDLESGDLYVAEFMTRVE</sequence>
<evidence type="ECO:0000256" key="2">
    <source>
        <dbReference type="SAM" id="SignalP"/>
    </source>
</evidence>
<accession>A0A855SDD0</accession>
<feature type="compositionally biased region" description="Polar residues" evidence="1">
    <location>
        <begin position="787"/>
        <end position="803"/>
    </location>
</feature>
<evidence type="ECO:0008006" key="5">
    <source>
        <dbReference type="Google" id="ProtNLM"/>
    </source>
</evidence>
<feature type="signal peptide" evidence="2">
    <location>
        <begin position="1"/>
        <end position="30"/>
    </location>
</feature>
<dbReference type="Proteomes" id="UP000241440">
    <property type="component" value="Unassembled WGS sequence"/>
</dbReference>
<feature type="compositionally biased region" description="Polar residues" evidence="1">
    <location>
        <begin position="812"/>
        <end position="822"/>
    </location>
</feature>
<proteinExistence type="predicted"/>
<keyword evidence="2" id="KW-0732">Signal</keyword>
<name>A0A855SDD0_PHOAN</name>
<dbReference type="RefSeq" id="WP_045083197.1">
    <property type="nucleotide sequence ID" value="NZ_JZSN01000011.1"/>
</dbReference>
<feature type="region of interest" description="Disordered" evidence="1">
    <location>
        <begin position="195"/>
        <end position="215"/>
    </location>
</feature>
<gene>
    <name evidence="3" type="ORF">C0W41_10645</name>
</gene>
<dbReference type="AlphaFoldDB" id="A0A855SDD0"/>
<feature type="chain" id="PRO_5032274052" description="DUF11 domain-containing protein" evidence="2">
    <location>
        <begin position="31"/>
        <end position="1080"/>
    </location>
</feature>
<feature type="region of interest" description="Disordered" evidence="1">
    <location>
        <begin position="787"/>
        <end position="832"/>
    </location>
</feature>
<comment type="caution">
    <text evidence="3">The sequence shown here is derived from an EMBL/GenBank/DDBJ whole genome shotgun (WGS) entry which is preliminary data.</text>
</comment>
<feature type="compositionally biased region" description="Acidic residues" evidence="1">
    <location>
        <begin position="453"/>
        <end position="466"/>
    </location>
</feature>
<dbReference type="EMBL" id="PYOY01000004">
    <property type="protein sequence ID" value="PSX07693.1"/>
    <property type="molecule type" value="Genomic_DNA"/>
</dbReference>
<feature type="region of interest" description="Disordered" evidence="1">
    <location>
        <begin position="410"/>
        <end position="472"/>
    </location>
</feature>
<evidence type="ECO:0000313" key="4">
    <source>
        <dbReference type="Proteomes" id="UP000241440"/>
    </source>
</evidence>